<name>A0A830HSC7_9CHLO</name>
<comment type="caution">
    <text evidence="6">The sequence shown here is derived from an EMBL/GenBank/DDBJ whole genome shotgun (WGS) entry which is preliminary data.</text>
</comment>
<evidence type="ECO:0008006" key="8">
    <source>
        <dbReference type="Google" id="ProtNLM"/>
    </source>
</evidence>
<dbReference type="PANTHER" id="PTHR48067">
    <property type="entry name" value="GPI-ANCHOR TRANSAMIDASE"/>
    <property type="match status" value="1"/>
</dbReference>
<feature type="signal peptide" evidence="5">
    <location>
        <begin position="1"/>
        <end position="32"/>
    </location>
</feature>
<dbReference type="UniPathway" id="UPA00196"/>
<evidence type="ECO:0000313" key="6">
    <source>
        <dbReference type="EMBL" id="GHP10386.1"/>
    </source>
</evidence>
<evidence type="ECO:0000256" key="3">
    <source>
        <dbReference type="ARBA" id="ARBA00022502"/>
    </source>
</evidence>
<dbReference type="EMBL" id="BNJQ01000029">
    <property type="protein sequence ID" value="GHP10386.1"/>
    <property type="molecule type" value="Genomic_DNA"/>
</dbReference>
<organism evidence="6 7">
    <name type="scientific">Pycnococcus provasolii</name>
    <dbReference type="NCBI Taxonomy" id="41880"/>
    <lineage>
        <taxon>Eukaryota</taxon>
        <taxon>Viridiplantae</taxon>
        <taxon>Chlorophyta</taxon>
        <taxon>Pseudoscourfieldiophyceae</taxon>
        <taxon>Pseudoscourfieldiales</taxon>
        <taxon>Pycnococcaceae</taxon>
        <taxon>Pycnococcus</taxon>
    </lineage>
</organism>
<keyword evidence="3" id="KW-0337">GPI-anchor biosynthesis</keyword>
<protein>
    <recommendedName>
        <fullName evidence="8">GPI-anchor transamidase</fullName>
    </recommendedName>
</protein>
<comment type="pathway">
    <text evidence="1">Glycolipid biosynthesis; glycosylphosphatidylinositol-anchor biosynthesis.</text>
</comment>
<dbReference type="Pfam" id="PF01650">
    <property type="entry name" value="Peptidase_C13"/>
    <property type="match status" value="1"/>
</dbReference>
<dbReference type="GO" id="GO:0016255">
    <property type="term" value="P:attachment of GPI anchor to protein"/>
    <property type="evidence" value="ECO:0007669"/>
    <property type="project" value="InterPro"/>
</dbReference>
<evidence type="ECO:0000256" key="5">
    <source>
        <dbReference type="SAM" id="SignalP"/>
    </source>
</evidence>
<accession>A0A830HSC7</accession>
<dbReference type="Gene3D" id="3.40.50.1460">
    <property type="match status" value="1"/>
</dbReference>
<dbReference type="GO" id="GO:0042765">
    <property type="term" value="C:GPI-anchor transamidase complex"/>
    <property type="evidence" value="ECO:0007669"/>
    <property type="project" value="InterPro"/>
</dbReference>
<sequence length="405" mass="45494">MESMPMPMMPPCARVAFLVMSWWSSWVRSCACMDFHFHFHACRRRPCRRHQHRLVWFGLDSLSSPHSGLVLYWTCVLSVVILLAVNPVVSFVAGQSTSPLTAPSEHGRPSGMGGIPAALPPHTSTWALLVCTSRYWFNYRHVANTLAVYRTIKRLGIPDDRIILFLADDMACNPRNAKAGCVYSTPQGHDLYGEDVEVDFRGKEVTAENLVRTITGRQTEDVPRNRRLLTDEGSNVLFYLTGHGGDNFLKFQDHHEIQSADIGDAIHQMTVQRRLRRMFFIAETCQASTLFESIRSPNVLAMASSDRGESSYSHLVDHEVGLAVVDRYTYYLEKFMDERVPTATSKSATMAHLANAFTFDELGSTPVMDTRNFPTPLEKVPVTEFFAGVMNAVDDDGAVTLPPWL</sequence>
<keyword evidence="4 5" id="KW-0732">Signal</keyword>
<evidence type="ECO:0000256" key="2">
    <source>
        <dbReference type="ARBA" id="ARBA00009941"/>
    </source>
</evidence>
<keyword evidence="7" id="KW-1185">Reference proteome</keyword>
<comment type="similarity">
    <text evidence="2">Belongs to the peptidase C13 family.</text>
</comment>
<dbReference type="PRINTS" id="PR00776">
    <property type="entry name" value="HEMOGLOBNASE"/>
</dbReference>
<dbReference type="GO" id="GO:0006506">
    <property type="term" value="P:GPI anchor biosynthetic process"/>
    <property type="evidence" value="ECO:0007669"/>
    <property type="project" value="UniProtKB-UniPathway"/>
</dbReference>
<gene>
    <name evidence="6" type="ORF">PPROV_000911700</name>
</gene>
<dbReference type="OrthoDB" id="192611at2759"/>
<feature type="chain" id="PRO_5032903441" description="GPI-anchor transamidase" evidence="5">
    <location>
        <begin position="33"/>
        <end position="405"/>
    </location>
</feature>
<dbReference type="InterPro" id="IPR028361">
    <property type="entry name" value="GPI_transamidase"/>
</dbReference>
<proteinExistence type="inferred from homology"/>
<dbReference type="PANTHER" id="PTHR48067:SF1">
    <property type="entry name" value="GPI-ANCHOR TRANSAMIDASE"/>
    <property type="match status" value="1"/>
</dbReference>
<evidence type="ECO:0000313" key="7">
    <source>
        <dbReference type="Proteomes" id="UP000660262"/>
    </source>
</evidence>
<evidence type="ECO:0000256" key="1">
    <source>
        <dbReference type="ARBA" id="ARBA00004687"/>
    </source>
</evidence>
<dbReference type="GO" id="GO:0003923">
    <property type="term" value="F:GPI-anchor transamidase activity"/>
    <property type="evidence" value="ECO:0007669"/>
    <property type="project" value="InterPro"/>
</dbReference>
<dbReference type="GO" id="GO:0006508">
    <property type="term" value="P:proteolysis"/>
    <property type="evidence" value="ECO:0007669"/>
    <property type="project" value="InterPro"/>
</dbReference>
<dbReference type="AlphaFoldDB" id="A0A830HSC7"/>
<evidence type="ECO:0000256" key="4">
    <source>
        <dbReference type="ARBA" id="ARBA00022729"/>
    </source>
</evidence>
<dbReference type="InterPro" id="IPR001096">
    <property type="entry name" value="Peptidase_C13"/>
</dbReference>
<reference evidence="6" key="1">
    <citation type="submission" date="2020-10" db="EMBL/GenBank/DDBJ databases">
        <title>Unveiling of a novel bifunctional photoreceptor, Dualchrome1, isolated from a cosmopolitan green alga.</title>
        <authorList>
            <person name="Suzuki S."/>
            <person name="Kawachi M."/>
        </authorList>
    </citation>
    <scope>NUCLEOTIDE SEQUENCE</scope>
    <source>
        <strain evidence="6">NIES 2893</strain>
    </source>
</reference>
<dbReference type="Proteomes" id="UP000660262">
    <property type="component" value="Unassembled WGS sequence"/>
</dbReference>